<dbReference type="Proteomes" id="UP001229651">
    <property type="component" value="Unassembled WGS sequence"/>
</dbReference>
<proteinExistence type="predicted"/>
<evidence type="ECO:0000313" key="1">
    <source>
        <dbReference type="EMBL" id="MDQ0381990.1"/>
    </source>
</evidence>
<name>A0ABU0F335_9PSEU</name>
<keyword evidence="2" id="KW-1185">Reference proteome</keyword>
<sequence length="46" mass="5023">MVAVLRGSRALARLLRPVLPSLPRIPAVRAAVLGLYLAKPLRMCRS</sequence>
<protein>
    <submittedName>
        <fullName evidence="1">Uncharacterized protein</fullName>
    </submittedName>
</protein>
<organism evidence="1 2">
    <name type="scientific">Amycolatopsis thermophila</name>
    <dbReference type="NCBI Taxonomy" id="206084"/>
    <lineage>
        <taxon>Bacteria</taxon>
        <taxon>Bacillati</taxon>
        <taxon>Actinomycetota</taxon>
        <taxon>Actinomycetes</taxon>
        <taxon>Pseudonocardiales</taxon>
        <taxon>Pseudonocardiaceae</taxon>
        <taxon>Amycolatopsis</taxon>
    </lineage>
</organism>
<comment type="caution">
    <text evidence="1">The sequence shown here is derived from an EMBL/GenBank/DDBJ whole genome shotgun (WGS) entry which is preliminary data.</text>
</comment>
<dbReference type="EMBL" id="JAUSUT010000001">
    <property type="protein sequence ID" value="MDQ0381990.1"/>
    <property type="molecule type" value="Genomic_DNA"/>
</dbReference>
<reference evidence="1 2" key="1">
    <citation type="submission" date="2023-07" db="EMBL/GenBank/DDBJ databases">
        <title>Sequencing the genomes of 1000 actinobacteria strains.</title>
        <authorList>
            <person name="Klenk H.-P."/>
        </authorList>
    </citation>
    <scope>NUCLEOTIDE SEQUENCE [LARGE SCALE GENOMIC DNA]</scope>
    <source>
        <strain evidence="1 2">DSM 45805</strain>
    </source>
</reference>
<accession>A0ABU0F335</accession>
<gene>
    <name evidence="1" type="ORF">FB470_005984</name>
</gene>
<evidence type="ECO:0000313" key="2">
    <source>
        <dbReference type="Proteomes" id="UP001229651"/>
    </source>
</evidence>